<feature type="transmembrane region" description="Helical" evidence="2">
    <location>
        <begin position="109"/>
        <end position="127"/>
    </location>
</feature>
<feature type="transmembrane region" description="Helical" evidence="2">
    <location>
        <begin position="234"/>
        <end position="255"/>
    </location>
</feature>
<name>A0ABW3G080_9PSEU</name>
<dbReference type="InterPro" id="IPR019286">
    <property type="entry name" value="DUF2339_TM"/>
</dbReference>
<keyword evidence="2" id="KW-0812">Transmembrane</keyword>
<evidence type="ECO:0000313" key="4">
    <source>
        <dbReference type="Proteomes" id="UP001597018"/>
    </source>
</evidence>
<evidence type="ECO:0000256" key="1">
    <source>
        <dbReference type="SAM" id="MobiDB-lite"/>
    </source>
</evidence>
<evidence type="ECO:0000313" key="3">
    <source>
        <dbReference type="EMBL" id="MFD0924077.1"/>
    </source>
</evidence>
<accession>A0ABW3G080</accession>
<organism evidence="3 4">
    <name type="scientific">Saccharopolyspora rosea</name>
    <dbReference type="NCBI Taxonomy" id="524884"/>
    <lineage>
        <taxon>Bacteria</taxon>
        <taxon>Bacillati</taxon>
        <taxon>Actinomycetota</taxon>
        <taxon>Actinomycetes</taxon>
        <taxon>Pseudonocardiales</taxon>
        <taxon>Pseudonocardiaceae</taxon>
        <taxon>Saccharopolyspora</taxon>
    </lineage>
</organism>
<feature type="transmembrane region" description="Helical" evidence="2">
    <location>
        <begin position="549"/>
        <end position="567"/>
    </location>
</feature>
<feature type="transmembrane region" description="Helical" evidence="2">
    <location>
        <begin position="134"/>
        <end position="153"/>
    </location>
</feature>
<sequence>MQPQSGEALQAVAGELHAIGQRLTHLAVLLQQETPSPHLAEPGQAPEPPRPVEAEPHPAQPAPQRRKFGARWEPSRVLAWGGAGVTLLGVVFLLVLAAQQGWLGPGLRVGGGAVLGVVLIASGWWLHARTPRSAGFALAATGFAALYLDAVAATSLYGYLPVSGGLGAGLVVAVAGLLLADRWRAQPLAVGVVLGCALCAPLITGAPTSLLVGFLVLLQVAAAPVQLRRGWRVLAVAAAVPTVLAALAADLWAMVLPGTGVVAAVVLASAVGVAIALVTAFLLPERAGTAAGLVVSAPAPALLAAPLLERSAAGALAAGVAVVLAAIWAVGWFVRPVRDLLAKRFTAASGAVAAVAALQATMTAVDASAWAAALLVEALLLTVGAHLLRTPGPLLGAVCYAVLGTSAALRTDTPVSALLTHVSGQRMPGVLVGALIALVAIGIPVTAVRVGKLRELPGSAPLWSLSGLVVLYGTASATMAACLLVRDDRTGFLTGHILITLCWVVAAIVLLLRGVRVAHLRIAGMVLLPVALAKLLLFDLATLDGLARVVAFLCAGLILLAAGARYTRALSRENARS</sequence>
<reference evidence="4" key="1">
    <citation type="journal article" date="2019" name="Int. J. Syst. Evol. Microbiol.">
        <title>The Global Catalogue of Microorganisms (GCM) 10K type strain sequencing project: providing services to taxonomists for standard genome sequencing and annotation.</title>
        <authorList>
            <consortium name="The Broad Institute Genomics Platform"/>
            <consortium name="The Broad Institute Genome Sequencing Center for Infectious Disease"/>
            <person name="Wu L."/>
            <person name="Ma J."/>
        </authorList>
    </citation>
    <scope>NUCLEOTIDE SEQUENCE [LARGE SCALE GENOMIC DNA]</scope>
    <source>
        <strain evidence="4">CCUG 56401</strain>
    </source>
</reference>
<feature type="transmembrane region" description="Helical" evidence="2">
    <location>
        <begin position="314"/>
        <end position="333"/>
    </location>
</feature>
<feature type="transmembrane region" description="Helical" evidence="2">
    <location>
        <begin position="187"/>
        <end position="204"/>
    </location>
</feature>
<dbReference type="Proteomes" id="UP001597018">
    <property type="component" value="Unassembled WGS sequence"/>
</dbReference>
<dbReference type="PANTHER" id="PTHR38434:SF1">
    <property type="entry name" value="BLL2549 PROTEIN"/>
    <property type="match status" value="1"/>
</dbReference>
<feature type="transmembrane region" description="Helical" evidence="2">
    <location>
        <begin position="210"/>
        <end position="227"/>
    </location>
</feature>
<feature type="transmembrane region" description="Helical" evidence="2">
    <location>
        <begin position="462"/>
        <end position="486"/>
    </location>
</feature>
<feature type="transmembrane region" description="Helical" evidence="2">
    <location>
        <begin position="77"/>
        <end position="97"/>
    </location>
</feature>
<gene>
    <name evidence="3" type="ORF">ACFQ16_30405</name>
</gene>
<feature type="transmembrane region" description="Helical" evidence="2">
    <location>
        <begin position="159"/>
        <end position="180"/>
    </location>
</feature>
<dbReference type="PANTHER" id="PTHR38434">
    <property type="entry name" value="BLL2549 PROTEIN"/>
    <property type="match status" value="1"/>
</dbReference>
<keyword evidence="4" id="KW-1185">Reference proteome</keyword>
<keyword evidence="2" id="KW-0472">Membrane</keyword>
<evidence type="ECO:0000256" key="2">
    <source>
        <dbReference type="SAM" id="Phobius"/>
    </source>
</evidence>
<proteinExistence type="predicted"/>
<feature type="transmembrane region" description="Helical" evidence="2">
    <location>
        <begin position="368"/>
        <end position="387"/>
    </location>
</feature>
<feature type="transmembrane region" description="Helical" evidence="2">
    <location>
        <begin position="524"/>
        <end position="543"/>
    </location>
</feature>
<feature type="transmembrane region" description="Helical" evidence="2">
    <location>
        <begin position="430"/>
        <end position="450"/>
    </location>
</feature>
<dbReference type="Pfam" id="PF10101">
    <property type="entry name" value="DUF2339"/>
    <property type="match status" value="1"/>
</dbReference>
<feature type="transmembrane region" description="Helical" evidence="2">
    <location>
        <begin position="394"/>
        <end position="410"/>
    </location>
</feature>
<feature type="transmembrane region" description="Helical" evidence="2">
    <location>
        <begin position="492"/>
        <end position="512"/>
    </location>
</feature>
<dbReference type="RefSeq" id="WP_263249414.1">
    <property type="nucleotide sequence ID" value="NZ_BAABLT010000047.1"/>
</dbReference>
<dbReference type="EMBL" id="JBHTIW010000058">
    <property type="protein sequence ID" value="MFD0924077.1"/>
    <property type="molecule type" value="Genomic_DNA"/>
</dbReference>
<feature type="region of interest" description="Disordered" evidence="1">
    <location>
        <begin position="34"/>
        <end position="67"/>
    </location>
</feature>
<feature type="transmembrane region" description="Helical" evidence="2">
    <location>
        <begin position="345"/>
        <end position="362"/>
    </location>
</feature>
<comment type="caution">
    <text evidence="3">The sequence shown here is derived from an EMBL/GenBank/DDBJ whole genome shotgun (WGS) entry which is preliminary data.</text>
</comment>
<keyword evidence="2" id="KW-1133">Transmembrane helix</keyword>
<feature type="transmembrane region" description="Helical" evidence="2">
    <location>
        <begin position="290"/>
        <end position="308"/>
    </location>
</feature>
<feature type="transmembrane region" description="Helical" evidence="2">
    <location>
        <begin position="261"/>
        <end position="283"/>
    </location>
</feature>
<protein>
    <submittedName>
        <fullName evidence="3">DUF2339 domain-containing protein</fullName>
    </submittedName>
</protein>